<name>A0A1C4VH12_9ACTN</name>
<evidence type="ECO:0000256" key="1">
    <source>
        <dbReference type="SAM" id="MobiDB-lite"/>
    </source>
</evidence>
<evidence type="ECO:0000313" key="3">
    <source>
        <dbReference type="EMBL" id="SCE83248.1"/>
    </source>
</evidence>
<feature type="domain" description="AB hydrolase-1" evidence="2">
    <location>
        <begin position="133"/>
        <end position="352"/>
    </location>
</feature>
<dbReference type="EMBL" id="FMCV01000003">
    <property type="protein sequence ID" value="SCE83248.1"/>
    <property type="molecule type" value="Genomic_DNA"/>
</dbReference>
<evidence type="ECO:0000313" key="4">
    <source>
        <dbReference type="Proteomes" id="UP000198551"/>
    </source>
</evidence>
<dbReference type="AlphaFoldDB" id="A0A1C4VH12"/>
<dbReference type="InterPro" id="IPR050471">
    <property type="entry name" value="AB_hydrolase"/>
</dbReference>
<dbReference type="InterPro" id="IPR029058">
    <property type="entry name" value="AB_hydrolase_fold"/>
</dbReference>
<sequence>MTPGRDLAAALLAAGPLLRVLPPPVRVRCADPATAAALARLCDRLDVPAPVPVAGAADLGSFERVLSGLLDLDANPAPPPADEARVVAEARERDFTRRFRRTDVRTGDGAVLPTYAAGDPQRPPVLMVSACGMPARLAEGWADRLSRDFHVLVPETRGLFADLDGFSGDTGVVAQAGDLLAVLDRFGLRRAHLIGLCGGAVLAVVAAARAPERVSSLSLWHGDFDLGDESPKTDHQQNLQALMAMAARSPQQAAAVHAVLTNTMLGVAPPRLAHLVTYPYATPELLRRYCRLNGAIMGTDLRPYLAGLTTRTLVVTSEDDHTAHPAGSRAVAARIGGSVLHVAGHGDHLSLFHAEESLVDLAARFVAGEVALGTRSPAEAGRRVPPVPTRGGEEVFP</sequence>
<dbReference type="Proteomes" id="UP000198551">
    <property type="component" value="Unassembled WGS sequence"/>
</dbReference>
<feature type="region of interest" description="Disordered" evidence="1">
    <location>
        <begin position="376"/>
        <end position="397"/>
    </location>
</feature>
<dbReference type="RefSeq" id="WP_091042476.1">
    <property type="nucleotide sequence ID" value="NZ_FMCV01000003.1"/>
</dbReference>
<proteinExistence type="predicted"/>
<dbReference type="GO" id="GO:0003824">
    <property type="term" value="F:catalytic activity"/>
    <property type="evidence" value="ECO:0007669"/>
    <property type="project" value="UniProtKB-ARBA"/>
</dbReference>
<dbReference type="PANTHER" id="PTHR43433:SF5">
    <property type="entry name" value="AB HYDROLASE-1 DOMAIN-CONTAINING PROTEIN"/>
    <property type="match status" value="1"/>
</dbReference>
<dbReference type="Pfam" id="PF00561">
    <property type="entry name" value="Abhydrolase_1"/>
    <property type="match status" value="1"/>
</dbReference>
<evidence type="ECO:0000259" key="2">
    <source>
        <dbReference type="Pfam" id="PF00561"/>
    </source>
</evidence>
<dbReference type="PANTHER" id="PTHR43433">
    <property type="entry name" value="HYDROLASE, ALPHA/BETA FOLD FAMILY PROTEIN"/>
    <property type="match status" value="1"/>
</dbReference>
<keyword evidence="4" id="KW-1185">Reference proteome</keyword>
<accession>A0A1C4VH12</accession>
<protein>
    <submittedName>
        <fullName evidence="3">Pimeloyl-ACP methyl ester carboxylesterase</fullName>
    </submittedName>
</protein>
<reference evidence="4" key="1">
    <citation type="submission" date="2016-06" db="EMBL/GenBank/DDBJ databases">
        <authorList>
            <person name="Varghese N."/>
        </authorList>
    </citation>
    <scope>NUCLEOTIDE SEQUENCE [LARGE SCALE GENOMIC DNA]</scope>
    <source>
        <strain evidence="4">DSM 45555</strain>
    </source>
</reference>
<gene>
    <name evidence="3" type="ORF">GA0070215_103163</name>
</gene>
<dbReference type="SUPFAM" id="SSF53474">
    <property type="entry name" value="alpha/beta-Hydrolases"/>
    <property type="match status" value="1"/>
</dbReference>
<dbReference type="InterPro" id="IPR000073">
    <property type="entry name" value="AB_hydrolase_1"/>
</dbReference>
<dbReference type="Gene3D" id="3.40.50.1820">
    <property type="entry name" value="alpha/beta hydrolase"/>
    <property type="match status" value="1"/>
</dbReference>
<organism evidence="3 4">
    <name type="scientific">Micromonospora marina</name>
    <dbReference type="NCBI Taxonomy" id="307120"/>
    <lineage>
        <taxon>Bacteria</taxon>
        <taxon>Bacillati</taxon>
        <taxon>Actinomycetota</taxon>
        <taxon>Actinomycetes</taxon>
        <taxon>Micromonosporales</taxon>
        <taxon>Micromonosporaceae</taxon>
        <taxon>Micromonospora</taxon>
    </lineage>
</organism>